<reference evidence="2 3" key="1">
    <citation type="journal article" date="2019" name="Int. J. Syst. Evol. Microbiol.">
        <title>The Global Catalogue of Microorganisms (GCM) 10K type strain sequencing project: providing services to taxonomists for standard genome sequencing and annotation.</title>
        <authorList>
            <consortium name="The Broad Institute Genomics Platform"/>
            <consortium name="The Broad Institute Genome Sequencing Center for Infectious Disease"/>
            <person name="Wu L."/>
            <person name="Ma J."/>
        </authorList>
    </citation>
    <scope>NUCLEOTIDE SEQUENCE [LARGE SCALE GENOMIC DNA]</scope>
    <source>
        <strain evidence="2 3">JCM 16378</strain>
    </source>
</reference>
<evidence type="ECO:0000313" key="2">
    <source>
        <dbReference type="EMBL" id="GAA2737621.1"/>
    </source>
</evidence>
<evidence type="ECO:0000259" key="1">
    <source>
        <dbReference type="PROSITE" id="PS51186"/>
    </source>
</evidence>
<gene>
    <name evidence="2" type="ORF">GCM10009867_25510</name>
</gene>
<keyword evidence="3" id="KW-1185">Reference proteome</keyword>
<dbReference type="InterPro" id="IPR016181">
    <property type="entry name" value="Acyl_CoA_acyltransferase"/>
</dbReference>
<dbReference type="CDD" id="cd04301">
    <property type="entry name" value="NAT_SF"/>
    <property type="match status" value="1"/>
</dbReference>
<protein>
    <recommendedName>
        <fullName evidence="1">N-acetyltransferase domain-containing protein</fullName>
    </recommendedName>
</protein>
<dbReference type="Proteomes" id="UP001501326">
    <property type="component" value="Unassembled WGS sequence"/>
</dbReference>
<dbReference type="EMBL" id="BAAARN010000003">
    <property type="protein sequence ID" value="GAA2737621.1"/>
    <property type="molecule type" value="Genomic_DNA"/>
</dbReference>
<dbReference type="SUPFAM" id="SSF55729">
    <property type="entry name" value="Acyl-CoA N-acyltransferases (Nat)"/>
    <property type="match status" value="1"/>
</dbReference>
<sequence length="133" mass="13650">MEVHHSAFRGTPLSEKERAKRVAWWEAMMSGPFAESGRMLAVAEPAGRRVAVVGVWSAGPRRPGLVEPLGVHRDHRGRGYGVAACAAAAASLRAMGASSAVVAAESSNAAAVATYVAAGFTAGPEVADLVRPG</sequence>
<comment type="caution">
    <text evidence="2">The sequence shown here is derived from an EMBL/GenBank/DDBJ whole genome shotgun (WGS) entry which is preliminary data.</text>
</comment>
<proteinExistence type="predicted"/>
<dbReference type="PROSITE" id="PS51186">
    <property type="entry name" value="GNAT"/>
    <property type="match status" value="1"/>
</dbReference>
<feature type="domain" description="N-acetyltransferase" evidence="1">
    <location>
        <begin position="1"/>
        <end position="133"/>
    </location>
</feature>
<dbReference type="RefSeq" id="WP_344193975.1">
    <property type="nucleotide sequence ID" value="NZ_BAAARN010000003.1"/>
</dbReference>
<accession>A0ABN3URL8</accession>
<name>A0ABN3URL8_9MICO</name>
<dbReference type="Gene3D" id="3.40.630.30">
    <property type="match status" value="1"/>
</dbReference>
<dbReference type="Pfam" id="PF00583">
    <property type="entry name" value="Acetyltransf_1"/>
    <property type="match status" value="1"/>
</dbReference>
<organism evidence="2 3">
    <name type="scientific">Pedococcus aerophilus</name>
    <dbReference type="NCBI Taxonomy" id="436356"/>
    <lineage>
        <taxon>Bacteria</taxon>
        <taxon>Bacillati</taxon>
        <taxon>Actinomycetota</taxon>
        <taxon>Actinomycetes</taxon>
        <taxon>Micrococcales</taxon>
        <taxon>Intrasporangiaceae</taxon>
        <taxon>Pedococcus</taxon>
    </lineage>
</organism>
<evidence type="ECO:0000313" key="3">
    <source>
        <dbReference type="Proteomes" id="UP001501326"/>
    </source>
</evidence>
<dbReference type="InterPro" id="IPR000182">
    <property type="entry name" value="GNAT_dom"/>
</dbReference>